<keyword evidence="16" id="KW-1185">Reference proteome</keyword>
<evidence type="ECO:0000256" key="6">
    <source>
        <dbReference type="ARBA" id="ARBA00022946"/>
    </source>
</evidence>
<keyword evidence="4 12" id="KW-0028">Amino-acid biosynthesis</keyword>
<evidence type="ECO:0000256" key="10">
    <source>
        <dbReference type="ARBA" id="ARBA00050723"/>
    </source>
</evidence>
<evidence type="ECO:0000256" key="8">
    <source>
        <dbReference type="ARBA" id="ARBA00023222"/>
    </source>
</evidence>
<evidence type="ECO:0000259" key="13">
    <source>
        <dbReference type="PROSITE" id="PS51171"/>
    </source>
</evidence>
<dbReference type="CDD" id="cd04905">
    <property type="entry name" value="ACT_CM-PDT"/>
    <property type="match status" value="1"/>
</dbReference>
<gene>
    <name evidence="15" type="ORF">RHSIM_Rhsim02G0106500</name>
</gene>
<dbReference type="NCBIfam" id="NF008865">
    <property type="entry name" value="PRK11898.1"/>
    <property type="match status" value="1"/>
</dbReference>
<protein>
    <recommendedName>
        <fullName evidence="12">Arogenate dehydratase</fullName>
        <ecNumber evidence="12">4.2.1.91</ecNumber>
    </recommendedName>
</protein>
<keyword evidence="6 12" id="KW-0809">Transit peptide</keyword>
<comment type="pathway">
    <text evidence="2 12">Amino-acid biosynthesis; L-phenylalanine biosynthesis; L-phenylalanine from L-arogenate: step 1/1.</text>
</comment>
<keyword evidence="9 12" id="KW-0456">Lyase</keyword>
<dbReference type="OrthoDB" id="2414662at2759"/>
<keyword evidence="8 12" id="KW-0584">Phenylalanine biosynthesis</keyword>
<evidence type="ECO:0000313" key="16">
    <source>
        <dbReference type="Proteomes" id="UP000626092"/>
    </source>
</evidence>
<dbReference type="SUPFAM" id="SSF55021">
    <property type="entry name" value="ACT-like"/>
    <property type="match status" value="1"/>
</dbReference>
<dbReference type="GO" id="GO:0009094">
    <property type="term" value="P:L-phenylalanine biosynthetic process"/>
    <property type="evidence" value="ECO:0007669"/>
    <property type="project" value="UniProtKB-UniPathway"/>
</dbReference>
<comment type="catalytic activity">
    <reaction evidence="10">
        <text>L-arogenate + H(+) = L-phenylalanine + CO2 + H2O</text>
        <dbReference type="Rhea" id="RHEA:12536"/>
        <dbReference type="ChEBI" id="CHEBI:15377"/>
        <dbReference type="ChEBI" id="CHEBI:15378"/>
        <dbReference type="ChEBI" id="CHEBI:16526"/>
        <dbReference type="ChEBI" id="CHEBI:58095"/>
        <dbReference type="ChEBI" id="CHEBI:58180"/>
        <dbReference type="EC" id="4.2.1.91"/>
    </reaction>
    <physiologicalReaction direction="left-to-right" evidence="10">
        <dbReference type="Rhea" id="RHEA:12537"/>
    </physiologicalReaction>
</comment>
<reference evidence="15" key="1">
    <citation type="submission" date="2019-11" db="EMBL/GenBank/DDBJ databases">
        <authorList>
            <person name="Liu Y."/>
            <person name="Hou J."/>
            <person name="Li T.-Q."/>
            <person name="Guan C.-H."/>
            <person name="Wu X."/>
            <person name="Wu H.-Z."/>
            <person name="Ling F."/>
            <person name="Zhang R."/>
            <person name="Shi X.-G."/>
            <person name="Ren J.-P."/>
            <person name="Chen E.-F."/>
            <person name="Sun J.-M."/>
        </authorList>
    </citation>
    <scope>NUCLEOTIDE SEQUENCE</scope>
    <source>
        <strain evidence="15">Adult_tree_wgs_1</strain>
        <tissue evidence="15">Leaves</tissue>
    </source>
</reference>
<comment type="caution">
    <text evidence="15">The sequence shown here is derived from an EMBL/GenBank/DDBJ whole genome shotgun (WGS) entry which is preliminary data.</text>
</comment>
<dbReference type="InterPro" id="IPR001086">
    <property type="entry name" value="Preph_deHydtase"/>
</dbReference>
<dbReference type="Pfam" id="PF00800">
    <property type="entry name" value="PDT"/>
    <property type="match status" value="1"/>
</dbReference>
<feature type="domain" description="Prephenate dehydratase" evidence="13">
    <location>
        <begin position="110"/>
        <end position="285"/>
    </location>
</feature>
<comment type="function">
    <text evidence="12">Converts the prephenate produced from the shikimate-chorismate pathway into phenylalanine.</text>
</comment>
<comment type="subcellular location">
    <subcellularLocation>
        <location evidence="1 12">Plastid</location>
        <location evidence="1 12">Chloroplast stroma</location>
    </subcellularLocation>
</comment>
<dbReference type="PROSITE" id="PS00858">
    <property type="entry name" value="PREPHENATE_DEHYDR_2"/>
    <property type="match status" value="1"/>
</dbReference>
<dbReference type="AlphaFoldDB" id="A0A834HBR8"/>
<organism evidence="15 16">
    <name type="scientific">Rhododendron simsii</name>
    <name type="common">Sims's rhododendron</name>
    <dbReference type="NCBI Taxonomy" id="118357"/>
    <lineage>
        <taxon>Eukaryota</taxon>
        <taxon>Viridiplantae</taxon>
        <taxon>Streptophyta</taxon>
        <taxon>Embryophyta</taxon>
        <taxon>Tracheophyta</taxon>
        <taxon>Spermatophyta</taxon>
        <taxon>Magnoliopsida</taxon>
        <taxon>eudicotyledons</taxon>
        <taxon>Gunneridae</taxon>
        <taxon>Pentapetalae</taxon>
        <taxon>asterids</taxon>
        <taxon>Ericales</taxon>
        <taxon>Ericaceae</taxon>
        <taxon>Ericoideae</taxon>
        <taxon>Rhodoreae</taxon>
        <taxon>Rhododendron</taxon>
    </lineage>
</organism>
<evidence type="ECO:0000256" key="12">
    <source>
        <dbReference type="RuleBase" id="RU363004"/>
    </source>
</evidence>
<dbReference type="UniPathway" id="UPA00121">
    <property type="reaction ID" value="UER00344"/>
</dbReference>
<feature type="domain" description="ACT" evidence="14">
    <location>
        <begin position="299"/>
        <end position="390"/>
    </location>
</feature>
<keyword evidence="3 12" id="KW-0150">Chloroplast</keyword>
<dbReference type="InterPro" id="IPR002912">
    <property type="entry name" value="ACT_dom"/>
</dbReference>
<dbReference type="Gene3D" id="3.30.70.260">
    <property type="match status" value="1"/>
</dbReference>
<dbReference type="PANTHER" id="PTHR21022">
    <property type="entry name" value="PREPHENATE DEHYDRATASE P PROTEIN"/>
    <property type="match status" value="1"/>
</dbReference>
<proteinExistence type="predicted"/>
<dbReference type="PROSITE" id="PS51671">
    <property type="entry name" value="ACT"/>
    <property type="match status" value="1"/>
</dbReference>
<evidence type="ECO:0000256" key="3">
    <source>
        <dbReference type="ARBA" id="ARBA00022528"/>
    </source>
</evidence>
<dbReference type="InterPro" id="IPR045865">
    <property type="entry name" value="ACT-like_dom_sf"/>
</dbReference>
<dbReference type="Proteomes" id="UP000626092">
    <property type="component" value="Unassembled WGS sequence"/>
</dbReference>
<dbReference type="GO" id="GO:0047769">
    <property type="term" value="F:arogenate dehydratase activity"/>
    <property type="evidence" value="ECO:0007669"/>
    <property type="project" value="UniProtKB-UniRule"/>
</dbReference>
<dbReference type="FunFam" id="3.40.190.10:FF:000031">
    <property type="entry name" value="Arogenate dehydratase"/>
    <property type="match status" value="1"/>
</dbReference>
<dbReference type="Gene3D" id="3.40.190.10">
    <property type="entry name" value="Periplasmic binding protein-like II"/>
    <property type="match status" value="2"/>
</dbReference>
<comment type="catalytic activity">
    <reaction evidence="11">
        <text>prephenate + H(+) = 3-phenylpyruvate + CO2 + H2O</text>
        <dbReference type="Rhea" id="RHEA:21648"/>
        <dbReference type="ChEBI" id="CHEBI:15377"/>
        <dbReference type="ChEBI" id="CHEBI:15378"/>
        <dbReference type="ChEBI" id="CHEBI:16526"/>
        <dbReference type="ChEBI" id="CHEBI:18005"/>
        <dbReference type="ChEBI" id="CHEBI:29934"/>
        <dbReference type="EC" id="4.2.1.51"/>
    </reaction>
    <physiologicalReaction direction="left-to-right" evidence="11">
        <dbReference type="Rhea" id="RHEA:21649"/>
    </physiologicalReaction>
</comment>
<name>A0A834HBR8_RHOSS</name>
<evidence type="ECO:0000259" key="14">
    <source>
        <dbReference type="PROSITE" id="PS51671"/>
    </source>
</evidence>
<evidence type="ECO:0000256" key="2">
    <source>
        <dbReference type="ARBA" id="ARBA00004929"/>
    </source>
</evidence>
<keyword evidence="7 12" id="KW-0057">Aromatic amino acid biosynthesis</keyword>
<evidence type="ECO:0000256" key="1">
    <source>
        <dbReference type="ARBA" id="ARBA00004470"/>
    </source>
</evidence>
<evidence type="ECO:0000256" key="9">
    <source>
        <dbReference type="ARBA" id="ARBA00023239"/>
    </source>
</evidence>
<dbReference type="GO" id="GO:0009570">
    <property type="term" value="C:chloroplast stroma"/>
    <property type="evidence" value="ECO:0007669"/>
    <property type="project" value="UniProtKB-SubCell"/>
</dbReference>
<evidence type="ECO:0000313" key="15">
    <source>
        <dbReference type="EMBL" id="KAF7150228.1"/>
    </source>
</evidence>
<evidence type="ECO:0000256" key="4">
    <source>
        <dbReference type="ARBA" id="ARBA00022605"/>
    </source>
</evidence>
<dbReference type="FunFam" id="3.40.190.10:FF:000028">
    <property type="entry name" value="Arogenate dehydratase"/>
    <property type="match status" value="1"/>
</dbReference>
<dbReference type="InterPro" id="IPR018528">
    <property type="entry name" value="Preph_deHydtase_CS"/>
</dbReference>
<evidence type="ECO:0000256" key="7">
    <source>
        <dbReference type="ARBA" id="ARBA00023141"/>
    </source>
</evidence>
<keyword evidence="5 12" id="KW-0934">Plastid</keyword>
<dbReference type="PROSITE" id="PS51171">
    <property type="entry name" value="PREPHENATE_DEHYDR_3"/>
    <property type="match status" value="1"/>
</dbReference>
<dbReference type="EMBL" id="WJXA01000002">
    <property type="protein sequence ID" value="KAF7150228.1"/>
    <property type="molecule type" value="Genomic_DNA"/>
</dbReference>
<evidence type="ECO:0000256" key="11">
    <source>
        <dbReference type="ARBA" id="ARBA00052579"/>
    </source>
</evidence>
<evidence type="ECO:0000256" key="5">
    <source>
        <dbReference type="ARBA" id="ARBA00022640"/>
    </source>
</evidence>
<accession>A0A834HBR8</accession>
<dbReference type="CDD" id="cd13631">
    <property type="entry name" value="PBP2_Ct-PDT_like"/>
    <property type="match status" value="1"/>
</dbReference>
<dbReference type="GO" id="GO:0004664">
    <property type="term" value="F:prephenate dehydratase activity"/>
    <property type="evidence" value="ECO:0007669"/>
    <property type="project" value="UniProtKB-EC"/>
</dbReference>
<dbReference type="SUPFAM" id="SSF53850">
    <property type="entry name" value="Periplasmic binding protein-like II"/>
    <property type="match status" value="1"/>
</dbReference>
<dbReference type="PROSITE" id="PS00857">
    <property type="entry name" value="PREPHENATE_DEHYDR_1"/>
    <property type="match status" value="1"/>
</dbReference>
<sequence>MDLKAIPIWVCANQPCTQLDFRYLGSRRCGSGGFLKLDGENLRKWGCCGALLDQRATKPVEDEKPVDSPAENNQTQIAQFSGFHRDLNSLPKPLSATNLSSSPSDGSKVRVAYQGVPGAYSEVAALKVYPWCETVPCDQFEAAFKAVELWLVDKAVLPIENSVGGSIHRNYDLLLRHRLHIVGEVQMVVNHCLLGLRGVRKEELKRVLSHPQALDQCEMTLHKLGVVMVNADDTAGAAQIVAANGLRDTGAVASARAAKIYGLDILAEGIQDDSDNVTRFLILAREPIIPGTDKPHKTSIVFTLEEGPGVLFKALAVFALRDINLSKIESRPQRKSPLRVVDDSNKGSARYFDYLFYIDFEASMAEPRAQYALGHLQEFARFLRVLGCYPMDTTL</sequence>
<dbReference type="PANTHER" id="PTHR21022:SF20">
    <property type="entry name" value="AROGENATE DEHYDRATASE_PREPHENATE DEHYDRATASE 1, CHLOROPLASTIC"/>
    <property type="match status" value="1"/>
</dbReference>
<dbReference type="FunFam" id="3.30.70.260:FF:000028">
    <property type="entry name" value="Arogenate dehydratase"/>
    <property type="match status" value="1"/>
</dbReference>
<dbReference type="EC" id="4.2.1.91" evidence="12"/>